<proteinExistence type="predicted"/>
<dbReference type="WBParaSite" id="ALUE_0001310501-mRNA-1">
    <property type="protein sequence ID" value="ALUE_0001310501-mRNA-1"/>
    <property type="gene ID" value="ALUE_0001310501"/>
</dbReference>
<name>A0A0M3I7F1_ASCLU</name>
<evidence type="ECO:0000313" key="3">
    <source>
        <dbReference type="WBParaSite" id="ALUE_0001310501-mRNA-1"/>
    </source>
</evidence>
<evidence type="ECO:0000313" key="2">
    <source>
        <dbReference type="Proteomes" id="UP000036681"/>
    </source>
</evidence>
<feature type="compositionally biased region" description="Basic residues" evidence="1">
    <location>
        <begin position="110"/>
        <end position="125"/>
    </location>
</feature>
<reference evidence="3" key="1">
    <citation type="submission" date="2017-02" db="UniProtKB">
        <authorList>
            <consortium name="WormBaseParasite"/>
        </authorList>
    </citation>
    <scope>IDENTIFICATION</scope>
</reference>
<feature type="compositionally biased region" description="Basic residues" evidence="1">
    <location>
        <begin position="91"/>
        <end position="101"/>
    </location>
</feature>
<feature type="region of interest" description="Disordered" evidence="1">
    <location>
        <begin position="22"/>
        <end position="45"/>
    </location>
</feature>
<dbReference type="Proteomes" id="UP000036681">
    <property type="component" value="Unplaced"/>
</dbReference>
<organism evidence="2 3">
    <name type="scientific">Ascaris lumbricoides</name>
    <name type="common">Giant roundworm</name>
    <dbReference type="NCBI Taxonomy" id="6252"/>
    <lineage>
        <taxon>Eukaryota</taxon>
        <taxon>Metazoa</taxon>
        <taxon>Ecdysozoa</taxon>
        <taxon>Nematoda</taxon>
        <taxon>Chromadorea</taxon>
        <taxon>Rhabditida</taxon>
        <taxon>Spirurina</taxon>
        <taxon>Ascaridomorpha</taxon>
        <taxon>Ascaridoidea</taxon>
        <taxon>Ascarididae</taxon>
        <taxon>Ascaris</taxon>
    </lineage>
</organism>
<keyword evidence="2" id="KW-1185">Reference proteome</keyword>
<protein>
    <submittedName>
        <fullName evidence="3">SRP40_C domain-containing protein</fullName>
    </submittedName>
</protein>
<sequence>MTLTKKALKRKRKLECGKPDIERAGIEGGRSETASVRKQGATTKKKWTGANELDSAAVVDYTKFDTQMFNEKPQHSGAYDPFGGTSSQQRGRSHRGGKRRGGGGAWGRPQSHHFGAKRHKFYMAC</sequence>
<feature type="region of interest" description="Disordered" evidence="1">
    <location>
        <begin position="69"/>
        <end position="125"/>
    </location>
</feature>
<dbReference type="AlphaFoldDB" id="A0A0M3I7F1"/>
<feature type="compositionally biased region" description="Polar residues" evidence="1">
    <location>
        <begin position="32"/>
        <end position="42"/>
    </location>
</feature>
<evidence type="ECO:0000256" key="1">
    <source>
        <dbReference type="SAM" id="MobiDB-lite"/>
    </source>
</evidence>
<accession>A0A0M3I7F1</accession>